<gene>
    <name evidence="2" type="ORF">KL86DES1_20005</name>
</gene>
<proteinExistence type="predicted"/>
<dbReference type="EMBL" id="FMJC01000002">
    <property type="protein sequence ID" value="SCM71487.1"/>
    <property type="molecule type" value="Genomic_DNA"/>
</dbReference>
<feature type="region of interest" description="Disordered" evidence="1">
    <location>
        <begin position="1"/>
        <end position="30"/>
    </location>
</feature>
<organism evidence="2">
    <name type="scientific">uncultured Desulfovibrio sp</name>
    <dbReference type="NCBI Taxonomy" id="167968"/>
    <lineage>
        <taxon>Bacteria</taxon>
        <taxon>Pseudomonadati</taxon>
        <taxon>Thermodesulfobacteriota</taxon>
        <taxon>Desulfovibrionia</taxon>
        <taxon>Desulfovibrionales</taxon>
        <taxon>Desulfovibrionaceae</taxon>
        <taxon>Desulfovibrio</taxon>
        <taxon>environmental samples</taxon>
    </lineage>
</organism>
<accession>A0A212L1X8</accession>
<reference evidence="2" key="1">
    <citation type="submission" date="2016-08" db="EMBL/GenBank/DDBJ databases">
        <authorList>
            <person name="Seilhamer J.J."/>
        </authorList>
    </citation>
    <scope>NUCLEOTIDE SEQUENCE</scope>
    <source>
        <strain evidence="2">86-1</strain>
    </source>
</reference>
<sequence length="30" mass="3372">MHSHTNPYQPNRQENTCNNTGNAILSVMKA</sequence>
<evidence type="ECO:0000256" key="1">
    <source>
        <dbReference type="SAM" id="MobiDB-lite"/>
    </source>
</evidence>
<protein>
    <submittedName>
        <fullName evidence="2">Uncharacterized protein</fullName>
    </submittedName>
</protein>
<evidence type="ECO:0000313" key="2">
    <source>
        <dbReference type="EMBL" id="SCM71487.1"/>
    </source>
</evidence>
<dbReference type="AlphaFoldDB" id="A0A212L1X8"/>
<feature type="compositionally biased region" description="Polar residues" evidence="1">
    <location>
        <begin position="1"/>
        <end position="23"/>
    </location>
</feature>
<name>A0A212L1X8_9BACT</name>